<protein>
    <submittedName>
        <fullName evidence="2">Uncharacterized protein</fullName>
    </submittedName>
</protein>
<reference evidence="2 3" key="1">
    <citation type="submission" date="2016-10" db="EMBL/GenBank/DDBJ databases">
        <authorList>
            <person name="Varghese N."/>
            <person name="Submissions S."/>
        </authorList>
    </citation>
    <scope>NUCLEOTIDE SEQUENCE [LARGE SCALE GENOMIC DNA]</scope>
    <source>
        <strain evidence="2 3">LMG 21974</strain>
    </source>
</reference>
<evidence type="ECO:0000313" key="2">
    <source>
        <dbReference type="EMBL" id="SER48091.1"/>
    </source>
</evidence>
<organism evidence="2 3">
    <name type="scientific">Pseudomonas lutea</name>
    <dbReference type="NCBI Taxonomy" id="243924"/>
    <lineage>
        <taxon>Bacteria</taxon>
        <taxon>Pseudomonadati</taxon>
        <taxon>Pseudomonadota</taxon>
        <taxon>Gammaproteobacteria</taxon>
        <taxon>Pseudomonadales</taxon>
        <taxon>Pseudomonadaceae</taxon>
        <taxon>Pseudomonas</taxon>
    </lineage>
</organism>
<feature type="transmembrane region" description="Helical" evidence="1">
    <location>
        <begin position="6"/>
        <end position="23"/>
    </location>
</feature>
<evidence type="ECO:0000313" key="3">
    <source>
        <dbReference type="Proteomes" id="UP000183210"/>
    </source>
</evidence>
<sequence length="90" mass="10463">MSALEFGWCCTGIIGVLIFFYKLGRKSGIRSEEERIIELKLRAGAKGLVEYSDYLRNSSKHIKRVDYLREQGYGDSKNWEVGVDERDQQR</sequence>
<dbReference type="EMBL" id="FOEV01000027">
    <property type="protein sequence ID" value="SER48091.1"/>
    <property type="molecule type" value="Genomic_DNA"/>
</dbReference>
<evidence type="ECO:0000256" key="1">
    <source>
        <dbReference type="SAM" id="Phobius"/>
    </source>
</evidence>
<keyword evidence="1" id="KW-0472">Membrane</keyword>
<dbReference type="RefSeq" id="WP_074830400.1">
    <property type="nucleotide sequence ID" value="NZ_FOEV01000027.1"/>
</dbReference>
<proteinExistence type="predicted"/>
<comment type="caution">
    <text evidence="2">The sequence shown here is derived from an EMBL/GenBank/DDBJ whole genome shotgun (WGS) entry which is preliminary data.</text>
</comment>
<accession>A0A9X8MHQ4</accession>
<gene>
    <name evidence="2" type="ORF">SAMN05216409_1273</name>
</gene>
<keyword evidence="1" id="KW-1133">Transmembrane helix</keyword>
<dbReference type="AlphaFoldDB" id="A0A9X8MHQ4"/>
<name>A0A9X8MHQ4_9PSED</name>
<dbReference type="Proteomes" id="UP000183210">
    <property type="component" value="Unassembled WGS sequence"/>
</dbReference>
<dbReference type="GeneID" id="300269744"/>
<keyword evidence="1" id="KW-0812">Transmembrane</keyword>